<dbReference type="AlphaFoldDB" id="X6M3S5"/>
<keyword evidence="1" id="KW-0812">Transmembrane</keyword>
<evidence type="ECO:0000313" key="3">
    <source>
        <dbReference type="Proteomes" id="UP000023152"/>
    </source>
</evidence>
<dbReference type="EMBL" id="ASPP01024877">
    <property type="protein sequence ID" value="ETO08579.1"/>
    <property type="molecule type" value="Genomic_DNA"/>
</dbReference>
<accession>X6M3S5</accession>
<keyword evidence="1" id="KW-0472">Membrane</keyword>
<sequence length="533" mass="61818">MTATFEIKSSRLYPITTIQTTCPKFDLKKRLSVSQQHNAKKGYRFFFFISIPALLPIRQYQIIQYNSPFLKLLQKPKRNKKKMKELKLNGLFTIEVENLFKCCFENVEFEERFLTIQLENVPLGDDVLAYRRPSQHVTVTQWIFDPNQRIPGNAEKEKGVHTRMKFYKIRDPSGSSQGKGEVDIKSLIQVTETQKKNHKHMAFTFFFLVLFLCRVNQNKTKSNQTRIKPNKKKLNLNVFKYWMTKINAKQKHEIQVNSLVLPQSSLTVEPVFRIEVNWTLSERGVESLQTVVDIHVKVECSKKSWGMESIVERVLLEQAKQTYQNWLDFATLWVPFQLQKANAISPGVGPQPVKEQECFTSNVGRSKHSNVLGLHTELKKRTTTAVDGKHKDVEQIANPNVSLDVFEKEEEKEKEKESVNSTRHNLTSSVETLSARLISSLLQPNHKKGLNASKKFSLLLTCQRCFMRLCPSFTASGYQYALTRVKHSRNPKSISEEHQMFEHLLCCFTLFVFIVVIFFAVISKLNWNVHTHI</sequence>
<name>X6M3S5_RETFI</name>
<keyword evidence="1" id="KW-1133">Transmembrane helix</keyword>
<comment type="caution">
    <text evidence="2">The sequence shown here is derived from an EMBL/GenBank/DDBJ whole genome shotgun (WGS) entry which is preliminary data.</text>
</comment>
<evidence type="ECO:0008006" key="4">
    <source>
        <dbReference type="Google" id="ProtNLM"/>
    </source>
</evidence>
<proteinExistence type="predicted"/>
<gene>
    <name evidence="2" type="ORF">RFI_28808</name>
</gene>
<keyword evidence="3" id="KW-1185">Reference proteome</keyword>
<evidence type="ECO:0000313" key="2">
    <source>
        <dbReference type="EMBL" id="ETO08579.1"/>
    </source>
</evidence>
<evidence type="ECO:0000256" key="1">
    <source>
        <dbReference type="SAM" id="Phobius"/>
    </source>
</evidence>
<dbReference type="Proteomes" id="UP000023152">
    <property type="component" value="Unassembled WGS sequence"/>
</dbReference>
<organism evidence="2 3">
    <name type="scientific">Reticulomyxa filosa</name>
    <dbReference type="NCBI Taxonomy" id="46433"/>
    <lineage>
        <taxon>Eukaryota</taxon>
        <taxon>Sar</taxon>
        <taxon>Rhizaria</taxon>
        <taxon>Retaria</taxon>
        <taxon>Foraminifera</taxon>
        <taxon>Monothalamids</taxon>
        <taxon>Reticulomyxidae</taxon>
        <taxon>Reticulomyxa</taxon>
    </lineage>
</organism>
<protein>
    <recommendedName>
        <fullName evidence="4">VASt domain-containing protein</fullName>
    </recommendedName>
</protein>
<reference evidence="2 3" key="1">
    <citation type="journal article" date="2013" name="Curr. Biol.">
        <title>The Genome of the Foraminiferan Reticulomyxa filosa.</title>
        <authorList>
            <person name="Glockner G."/>
            <person name="Hulsmann N."/>
            <person name="Schleicher M."/>
            <person name="Noegel A.A."/>
            <person name="Eichinger L."/>
            <person name="Gallinger C."/>
            <person name="Pawlowski J."/>
            <person name="Sierra R."/>
            <person name="Euteneuer U."/>
            <person name="Pillet L."/>
            <person name="Moustafa A."/>
            <person name="Platzer M."/>
            <person name="Groth M."/>
            <person name="Szafranski K."/>
            <person name="Schliwa M."/>
        </authorList>
    </citation>
    <scope>NUCLEOTIDE SEQUENCE [LARGE SCALE GENOMIC DNA]</scope>
</reference>
<feature type="transmembrane region" description="Helical" evidence="1">
    <location>
        <begin position="501"/>
        <end position="522"/>
    </location>
</feature>